<accession>A0A3P7MJV2</accession>
<reference evidence="2 3" key="1">
    <citation type="submission" date="2018-11" db="EMBL/GenBank/DDBJ databases">
        <authorList>
            <consortium name="Pathogen Informatics"/>
        </authorList>
    </citation>
    <scope>NUCLEOTIDE SEQUENCE [LARGE SCALE GENOMIC DNA]</scope>
</reference>
<feature type="region of interest" description="Disordered" evidence="1">
    <location>
        <begin position="34"/>
        <end position="57"/>
    </location>
</feature>
<dbReference type="EMBL" id="UYRV01111558">
    <property type="protein sequence ID" value="VDN26840.1"/>
    <property type="molecule type" value="Genomic_DNA"/>
</dbReference>
<name>A0A3P7MJV2_CYLGO</name>
<dbReference type="Proteomes" id="UP000271889">
    <property type="component" value="Unassembled WGS sequence"/>
</dbReference>
<keyword evidence="3" id="KW-1185">Reference proteome</keyword>
<evidence type="ECO:0000256" key="1">
    <source>
        <dbReference type="SAM" id="MobiDB-lite"/>
    </source>
</evidence>
<sequence>MAARRLKSVAEEKMPRHMLTRVYGEEEGKVVKKRSVVQQHLPRPRPMASNQEYDDSTDLSDVEVKEKAPIVADGLNQSRLFSTSGPITLNMAQVSCAPMRYAEAFARMMSMNPAFAIRSRIDVPVWLNREAIGVERRRCAPVHFDEPDETERGQSQRRRVRRLMGVESDSDSDTSIDSYFKVKMEMPKYSDIEVPRWRKLSPEELVDITRHEDDSCDRCSSTRLETLVARKHLRLAKEERLYFEVRFLGGL</sequence>
<protein>
    <submittedName>
        <fullName evidence="2">Uncharacterized protein</fullName>
    </submittedName>
</protein>
<evidence type="ECO:0000313" key="2">
    <source>
        <dbReference type="EMBL" id="VDN26840.1"/>
    </source>
</evidence>
<evidence type="ECO:0000313" key="3">
    <source>
        <dbReference type="Proteomes" id="UP000271889"/>
    </source>
</evidence>
<proteinExistence type="predicted"/>
<dbReference type="AlphaFoldDB" id="A0A3P7MJV2"/>
<organism evidence="2 3">
    <name type="scientific">Cylicostephanus goldi</name>
    <name type="common">Nematode worm</name>
    <dbReference type="NCBI Taxonomy" id="71465"/>
    <lineage>
        <taxon>Eukaryota</taxon>
        <taxon>Metazoa</taxon>
        <taxon>Ecdysozoa</taxon>
        <taxon>Nematoda</taxon>
        <taxon>Chromadorea</taxon>
        <taxon>Rhabditida</taxon>
        <taxon>Rhabditina</taxon>
        <taxon>Rhabditomorpha</taxon>
        <taxon>Strongyloidea</taxon>
        <taxon>Strongylidae</taxon>
        <taxon>Cylicostephanus</taxon>
    </lineage>
</organism>
<dbReference type="OrthoDB" id="5849815at2759"/>
<gene>
    <name evidence="2" type="ORF">CGOC_LOCUS10503</name>
</gene>